<sequence>MPSSTEQPKSHLNSPSYQPARISHYNPKKYSKMTDFYP</sequence>
<reference evidence="3" key="1">
    <citation type="submission" date="2017-02" db="EMBL/GenBank/DDBJ databases">
        <authorList>
            <person name="Daims H."/>
        </authorList>
    </citation>
    <scope>NUCLEOTIDE SEQUENCE [LARGE SCALE GENOMIC DNA]</scope>
</reference>
<proteinExistence type="predicted"/>
<feature type="region of interest" description="Disordered" evidence="1">
    <location>
        <begin position="1"/>
        <end position="38"/>
    </location>
</feature>
<dbReference type="AlphaFoldDB" id="A0A1R4H718"/>
<dbReference type="Proteomes" id="UP000195667">
    <property type="component" value="Unassembled WGS sequence"/>
</dbReference>
<protein>
    <submittedName>
        <fullName evidence="2">Uncharacterized protein</fullName>
    </submittedName>
</protein>
<feature type="compositionally biased region" description="Polar residues" evidence="1">
    <location>
        <begin position="1"/>
        <end position="17"/>
    </location>
</feature>
<evidence type="ECO:0000313" key="2">
    <source>
        <dbReference type="EMBL" id="SJM92078.1"/>
    </source>
</evidence>
<keyword evidence="3" id="KW-1185">Reference proteome</keyword>
<evidence type="ECO:0000256" key="1">
    <source>
        <dbReference type="SAM" id="MobiDB-lite"/>
    </source>
</evidence>
<accession>A0A1R4H718</accession>
<organism evidence="2 3">
    <name type="scientific">Crenothrix polyspora</name>
    <dbReference type="NCBI Taxonomy" id="360316"/>
    <lineage>
        <taxon>Bacteria</taxon>
        <taxon>Pseudomonadati</taxon>
        <taxon>Pseudomonadota</taxon>
        <taxon>Gammaproteobacteria</taxon>
        <taxon>Methylococcales</taxon>
        <taxon>Crenotrichaceae</taxon>
        <taxon>Crenothrix</taxon>
    </lineage>
</organism>
<name>A0A1R4H718_9GAMM</name>
<gene>
    <name evidence="2" type="ORF">CRENPOLYSF1_240025</name>
</gene>
<evidence type="ECO:0000313" key="3">
    <source>
        <dbReference type="Proteomes" id="UP000195667"/>
    </source>
</evidence>
<dbReference type="EMBL" id="FUKI01000098">
    <property type="protein sequence ID" value="SJM92078.1"/>
    <property type="molecule type" value="Genomic_DNA"/>
</dbReference>